<organism evidence="1 2">
    <name type="scientific">Embleya scabrispora</name>
    <dbReference type="NCBI Taxonomy" id="159449"/>
    <lineage>
        <taxon>Bacteria</taxon>
        <taxon>Bacillati</taxon>
        <taxon>Actinomycetota</taxon>
        <taxon>Actinomycetes</taxon>
        <taxon>Kitasatosporales</taxon>
        <taxon>Streptomycetaceae</taxon>
        <taxon>Embleya</taxon>
    </lineage>
</organism>
<sequence length="136" mass="15909">MYLVYHPEGAEEPTRWRYDPRRLMSVEREDLERRTDRSFGQFTKDVVEGHALCRRALLFTFLRREHPKLRFGDVDFAWDELTLEFSRAELLTLRAEAVENLRGDELAAVLSQLDTEIETAYDDRAHEGKAPPPTAD</sequence>
<dbReference type="RefSeq" id="WP_078976081.1">
    <property type="nucleotide sequence ID" value="NZ_MWQN01000001.1"/>
</dbReference>
<evidence type="ECO:0000313" key="1">
    <source>
        <dbReference type="EMBL" id="OPC81808.1"/>
    </source>
</evidence>
<dbReference type="Proteomes" id="UP000190037">
    <property type="component" value="Unassembled WGS sequence"/>
</dbReference>
<proteinExistence type="predicted"/>
<dbReference type="STRING" id="159449.B4N89_13460"/>
<comment type="caution">
    <text evidence="1">The sequence shown here is derived from an EMBL/GenBank/DDBJ whole genome shotgun (WGS) entry which is preliminary data.</text>
</comment>
<name>A0A1T3NYA3_9ACTN</name>
<gene>
    <name evidence="1" type="ORF">B4N89_13460</name>
</gene>
<accession>A0A1T3NYA3</accession>
<dbReference type="OrthoDB" id="4288604at2"/>
<dbReference type="AlphaFoldDB" id="A0A1T3NYA3"/>
<protein>
    <submittedName>
        <fullName evidence="1">Uncharacterized protein</fullName>
    </submittedName>
</protein>
<dbReference type="EMBL" id="MWQN01000001">
    <property type="protein sequence ID" value="OPC81808.1"/>
    <property type="molecule type" value="Genomic_DNA"/>
</dbReference>
<reference evidence="1 2" key="1">
    <citation type="submission" date="2017-03" db="EMBL/GenBank/DDBJ databases">
        <title>Draft genome sequence of Streptomyces scabrisporus NF3, endophyte isolated from Amphipterygium adstringens.</title>
        <authorList>
            <person name="Vazquez M."/>
            <person name="Ceapa C.D."/>
            <person name="Rodriguez Luna D."/>
            <person name="Sanchez Esquivel S."/>
        </authorList>
    </citation>
    <scope>NUCLEOTIDE SEQUENCE [LARGE SCALE GENOMIC DNA]</scope>
    <source>
        <strain evidence="1 2">NF3</strain>
    </source>
</reference>
<keyword evidence="2" id="KW-1185">Reference proteome</keyword>
<evidence type="ECO:0000313" key="2">
    <source>
        <dbReference type="Proteomes" id="UP000190037"/>
    </source>
</evidence>